<protein>
    <submittedName>
        <fullName evidence="1">M20/M25/M40 family metallo-hydrolase</fullName>
    </submittedName>
</protein>
<evidence type="ECO:0000313" key="2">
    <source>
        <dbReference type="Proteomes" id="UP000825598"/>
    </source>
</evidence>
<dbReference type="Proteomes" id="UP000825598">
    <property type="component" value="Plasmid unnamed1"/>
</dbReference>
<sequence>MTEHNLAQTNEQATVLEGPSLPDDALTRLRQDVETLVSFDRRTVGSGERESARFLAGRLAEVGAKDITLSSFRTQSSWVPAHLAYLALGADLAVLSHPAARVAGAAVAAAYELEVSGRIRWAKRVLPARTGTSVYARIPAEGQSKRVVVLVAHHDAAHMGMVWHPQAVAASRQLVKSTGRALPSHALPLAALAATAVPSRRVRAIAGGVIAGSAALMVQSMRSRTAPGANDNASGVAAVLEVAHQLARNPLPDTTVLVVFPGAEEATNGGIRDWLHKTRRQLDPATTLAINLDAVGSNGPLGVARREALTNRSDRSAVTRARDAAAELGLPIEEITIPNATDAAVMTVAGLPTISLLSVEDGWISNLHRPSDTVFNVNWTTVQHAVELTTHIAQSWATEHRTERIA</sequence>
<evidence type="ECO:0000313" key="1">
    <source>
        <dbReference type="EMBL" id="QZH69437.1"/>
    </source>
</evidence>
<proteinExistence type="predicted"/>
<organism evidence="1 2">
    <name type="scientific">Mycolicibacterium farcinogenes</name>
    <name type="common">Mycobacterium farcinogenes</name>
    <dbReference type="NCBI Taxonomy" id="1802"/>
    <lineage>
        <taxon>Bacteria</taxon>
        <taxon>Bacillati</taxon>
        <taxon>Actinomycetota</taxon>
        <taxon>Actinomycetes</taxon>
        <taxon>Mycobacteriales</taxon>
        <taxon>Mycobacteriaceae</taxon>
        <taxon>Mycolicibacterium</taxon>
    </lineage>
</organism>
<geneLocation type="plasmid" evidence="1 2">
    <name>unnamed1</name>
</geneLocation>
<keyword evidence="1" id="KW-0614">Plasmid</keyword>
<keyword evidence="2" id="KW-1185">Reference proteome</keyword>
<reference evidence="1" key="1">
    <citation type="submission" date="2021-07" db="EMBL/GenBank/DDBJ databases">
        <title>Complete Genome Sequences of Mycobacterium farcinogenes Isolated from Clinical Specimens from Patients in Thailand.</title>
        <authorList>
            <person name="Sodsai P."/>
        </authorList>
    </citation>
    <scope>NUCLEOTIDE SEQUENCE</scope>
    <source>
        <strain evidence="1">BKK/CU-MFGFA-001</strain>
    </source>
</reference>
<dbReference type="EMBL" id="CP081674">
    <property type="protein sequence ID" value="QZH69437.1"/>
    <property type="molecule type" value="Genomic_DNA"/>
</dbReference>
<accession>A0ACD1FQV9</accession>
<name>A0ACD1FQV9_MYCFR</name>
<gene>
    <name evidence="1" type="ORF">K6L26_30340</name>
</gene>